<dbReference type="Proteomes" id="UP000092462">
    <property type="component" value="Unassembled WGS sequence"/>
</dbReference>
<evidence type="ECO:0000313" key="2">
    <source>
        <dbReference type="Proteomes" id="UP000092462"/>
    </source>
</evidence>
<dbReference type="GO" id="GO:0071897">
    <property type="term" value="P:DNA biosynthetic process"/>
    <property type="evidence" value="ECO:0007669"/>
    <property type="project" value="UniProtKB-ARBA"/>
</dbReference>
<proteinExistence type="predicted"/>
<dbReference type="VEuPathDB" id="VectorBase:PPAI008872"/>
<protein>
    <recommendedName>
        <fullName evidence="3">Reverse transcriptase domain-containing protein</fullName>
    </recommendedName>
</protein>
<dbReference type="EMBL" id="AJVK01035724">
    <property type="status" value="NOT_ANNOTATED_CDS"/>
    <property type="molecule type" value="Genomic_DNA"/>
</dbReference>
<accession>A0A1B0DKS8</accession>
<dbReference type="InterPro" id="IPR043502">
    <property type="entry name" value="DNA/RNA_pol_sf"/>
</dbReference>
<keyword evidence="2" id="KW-1185">Reference proteome</keyword>
<dbReference type="PANTHER" id="PTHR33064">
    <property type="entry name" value="POL PROTEIN"/>
    <property type="match status" value="1"/>
</dbReference>
<dbReference type="SUPFAM" id="SSF56672">
    <property type="entry name" value="DNA/RNA polymerases"/>
    <property type="match status" value="1"/>
</dbReference>
<dbReference type="EnsemblMetazoa" id="PPAI008872-RA">
    <property type="protein sequence ID" value="PPAI008872-PA"/>
    <property type="gene ID" value="PPAI008872"/>
</dbReference>
<sequence length="198" mass="22511">MTEFNVISAIKVIPEYDGSIDKLSNFIELVELIADDCQNATEKAKLVVVVEIHVVKIIIKEMVAGHEIHIPITLKTKIKIIGSREIQEEDLKILRCLLVADFVVEIVEISEDIEVTIEVKPNVAPVYVKPYRLPYSQKEEIHRQVDAMLKDDIIEETVSEWSSPLLLVPKKSDADGKKLWRVVIDYRSIDSCMATSRT</sequence>
<reference evidence="1" key="1">
    <citation type="submission" date="2022-08" db="UniProtKB">
        <authorList>
            <consortium name="EnsemblMetazoa"/>
        </authorList>
    </citation>
    <scope>IDENTIFICATION</scope>
    <source>
        <strain evidence="1">Israel</strain>
    </source>
</reference>
<dbReference type="InterPro" id="IPR051320">
    <property type="entry name" value="Viral_Replic_Matur_Polypro"/>
</dbReference>
<organism evidence="1 2">
    <name type="scientific">Phlebotomus papatasi</name>
    <name type="common">Sandfly</name>
    <dbReference type="NCBI Taxonomy" id="29031"/>
    <lineage>
        <taxon>Eukaryota</taxon>
        <taxon>Metazoa</taxon>
        <taxon>Ecdysozoa</taxon>
        <taxon>Arthropoda</taxon>
        <taxon>Hexapoda</taxon>
        <taxon>Insecta</taxon>
        <taxon>Pterygota</taxon>
        <taxon>Neoptera</taxon>
        <taxon>Endopterygota</taxon>
        <taxon>Diptera</taxon>
        <taxon>Nematocera</taxon>
        <taxon>Psychodoidea</taxon>
        <taxon>Psychodidae</taxon>
        <taxon>Phlebotomus</taxon>
        <taxon>Phlebotomus</taxon>
    </lineage>
</organism>
<evidence type="ECO:0000313" key="1">
    <source>
        <dbReference type="EnsemblMetazoa" id="PPAI008872-PA"/>
    </source>
</evidence>
<dbReference type="Gene3D" id="3.10.10.10">
    <property type="entry name" value="HIV Type 1 Reverse Transcriptase, subunit A, domain 1"/>
    <property type="match status" value="1"/>
</dbReference>
<evidence type="ECO:0008006" key="3">
    <source>
        <dbReference type="Google" id="ProtNLM"/>
    </source>
</evidence>
<dbReference type="PANTHER" id="PTHR33064:SF37">
    <property type="entry name" value="RIBONUCLEASE H"/>
    <property type="match status" value="1"/>
</dbReference>
<dbReference type="AlphaFoldDB" id="A0A1B0DKS8"/>
<dbReference type="EMBL" id="AJVK01035723">
    <property type="status" value="NOT_ANNOTATED_CDS"/>
    <property type="molecule type" value="Genomic_DNA"/>
</dbReference>
<name>A0A1B0DKS8_PHLPP</name>